<evidence type="ECO:0000256" key="5">
    <source>
        <dbReference type="ARBA" id="ARBA00023004"/>
    </source>
</evidence>
<dbReference type="Proteomes" id="UP000315217">
    <property type="component" value="Unassembled WGS sequence"/>
</dbReference>
<proteinExistence type="predicted"/>
<dbReference type="PANTHER" id="PTHR33693">
    <property type="entry name" value="TYPE-5 URACIL-DNA GLYCOSYLASE"/>
    <property type="match status" value="1"/>
</dbReference>
<dbReference type="InterPro" id="IPR036895">
    <property type="entry name" value="Uracil-DNA_glycosylase-like_sf"/>
</dbReference>
<keyword evidence="3" id="KW-0227">DNA damage</keyword>
<feature type="non-terminal residue" evidence="9">
    <location>
        <position position="72"/>
    </location>
</feature>
<accession>A0A537LKN2</accession>
<dbReference type="SUPFAM" id="SSF52141">
    <property type="entry name" value="Uracil-DNA glycosylase-like"/>
    <property type="match status" value="1"/>
</dbReference>
<keyword evidence="6" id="KW-0411">Iron-sulfur</keyword>
<dbReference type="Pfam" id="PF03167">
    <property type="entry name" value="UDG"/>
    <property type="match status" value="1"/>
</dbReference>
<gene>
    <name evidence="9" type="ORF">E6G98_11980</name>
</gene>
<name>A0A537LKN2_9BACT</name>
<evidence type="ECO:0000256" key="1">
    <source>
        <dbReference type="ARBA" id="ARBA00022485"/>
    </source>
</evidence>
<dbReference type="GO" id="GO:0097506">
    <property type="term" value="F:deaminated base DNA N-glycosylase activity"/>
    <property type="evidence" value="ECO:0007669"/>
    <property type="project" value="UniProtKB-ARBA"/>
</dbReference>
<dbReference type="Gene3D" id="3.40.470.10">
    <property type="entry name" value="Uracil-DNA glycosylase-like domain"/>
    <property type="match status" value="1"/>
</dbReference>
<dbReference type="GO" id="GO:0051539">
    <property type="term" value="F:4 iron, 4 sulfur cluster binding"/>
    <property type="evidence" value="ECO:0007669"/>
    <property type="project" value="UniProtKB-KW"/>
</dbReference>
<keyword evidence="7" id="KW-0234">DNA repair</keyword>
<dbReference type="GO" id="GO:0006281">
    <property type="term" value="P:DNA repair"/>
    <property type="evidence" value="ECO:0007669"/>
    <property type="project" value="UniProtKB-KW"/>
</dbReference>
<dbReference type="EMBL" id="VBAI01000188">
    <property type="protein sequence ID" value="TMJ08556.1"/>
    <property type="molecule type" value="Genomic_DNA"/>
</dbReference>
<reference evidence="9 10" key="1">
    <citation type="journal article" date="2019" name="Nat. Microbiol.">
        <title>Mediterranean grassland soil C-N compound turnover is dependent on rainfall and depth, and is mediated by genomically divergent microorganisms.</title>
        <authorList>
            <person name="Diamond S."/>
            <person name="Andeer P.F."/>
            <person name="Li Z."/>
            <person name="Crits-Christoph A."/>
            <person name="Burstein D."/>
            <person name="Anantharaman K."/>
            <person name="Lane K.R."/>
            <person name="Thomas B.C."/>
            <person name="Pan C."/>
            <person name="Northen T.R."/>
            <person name="Banfield J.F."/>
        </authorList>
    </citation>
    <scope>NUCLEOTIDE SEQUENCE [LARGE SCALE GENOMIC DNA]</scope>
    <source>
        <strain evidence="9">NP_1</strain>
    </source>
</reference>
<keyword evidence="5" id="KW-0408">Iron</keyword>
<dbReference type="AlphaFoldDB" id="A0A537LKN2"/>
<evidence type="ECO:0000259" key="8">
    <source>
        <dbReference type="Pfam" id="PF03167"/>
    </source>
</evidence>
<evidence type="ECO:0000256" key="6">
    <source>
        <dbReference type="ARBA" id="ARBA00023014"/>
    </source>
</evidence>
<keyword evidence="4" id="KW-0378">Hydrolase</keyword>
<dbReference type="InterPro" id="IPR005122">
    <property type="entry name" value="Uracil-DNA_glycosylase-like"/>
</dbReference>
<evidence type="ECO:0000313" key="10">
    <source>
        <dbReference type="Proteomes" id="UP000315217"/>
    </source>
</evidence>
<evidence type="ECO:0000313" key="9">
    <source>
        <dbReference type="EMBL" id="TMJ08556.1"/>
    </source>
</evidence>
<dbReference type="InterPro" id="IPR051536">
    <property type="entry name" value="UDG_Type-4/5"/>
</dbReference>
<dbReference type="GO" id="GO:0046872">
    <property type="term" value="F:metal ion binding"/>
    <property type="evidence" value="ECO:0007669"/>
    <property type="project" value="UniProtKB-KW"/>
</dbReference>
<dbReference type="PANTHER" id="PTHR33693:SF1">
    <property type="entry name" value="TYPE-4 URACIL-DNA GLYCOSYLASE"/>
    <property type="match status" value="1"/>
</dbReference>
<feature type="domain" description="Uracil-DNA glycosylase-like" evidence="8">
    <location>
        <begin position="37"/>
        <end position="72"/>
    </location>
</feature>
<evidence type="ECO:0000256" key="3">
    <source>
        <dbReference type="ARBA" id="ARBA00022763"/>
    </source>
</evidence>
<protein>
    <submittedName>
        <fullName evidence="9">Uracil-DNA glycosylase</fullName>
    </submittedName>
</protein>
<organism evidence="9 10">
    <name type="scientific">Candidatus Segetimicrobium genomatis</name>
    <dbReference type="NCBI Taxonomy" id="2569760"/>
    <lineage>
        <taxon>Bacteria</taxon>
        <taxon>Bacillati</taxon>
        <taxon>Candidatus Sysuimicrobiota</taxon>
        <taxon>Candidatus Sysuimicrobiia</taxon>
        <taxon>Candidatus Sysuimicrobiales</taxon>
        <taxon>Candidatus Segetimicrobiaceae</taxon>
        <taxon>Candidatus Segetimicrobium</taxon>
    </lineage>
</organism>
<evidence type="ECO:0000256" key="2">
    <source>
        <dbReference type="ARBA" id="ARBA00022723"/>
    </source>
</evidence>
<keyword evidence="1" id="KW-0004">4Fe-4S</keyword>
<sequence length="72" mass="7843">MPHRKVSAKEQALARLHEQIRHCDRCPLHRTRTQAVPGAGPASARIMFVGEAPGRQEDLSGQPFVGAAGKFL</sequence>
<evidence type="ECO:0000256" key="4">
    <source>
        <dbReference type="ARBA" id="ARBA00022801"/>
    </source>
</evidence>
<keyword evidence="2" id="KW-0479">Metal-binding</keyword>
<comment type="caution">
    <text evidence="9">The sequence shown here is derived from an EMBL/GenBank/DDBJ whole genome shotgun (WGS) entry which is preliminary data.</text>
</comment>
<evidence type="ECO:0000256" key="7">
    <source>
        <dbReference type="ARBA" id="ARBA00023204"/>
    </source>
</evidence>